<proteinExistence type="predicted"/>
<evidence type="ECO:0000313" key="1">
    <source>
        <dbReference type="EMBL" id="EGO19955.1"/>
    </source>
</evidence>
<gene>
    <name evidence="1" type="ORF">SERLADRAFT_478494</name>
</gene>
<reference evidence="1" key="1">
    <citation type="submission" date="2011-04" db="EMBL/GenBank/DDBJ databases">
        <title>Evolution of plant cell wall degrading machinery underlies the functional diversity of forest fungi.</title>
        <authorList>
            <consortium name="US DOE Joint Genome Institute (JGI-PGF)"/>
            <person name="Eastwood D.C."/>
            <person name="Floudas D."/>
            <person name="Binder M."/>
            <person name="Majcherczyk A."/>
            <person name="Schneider P."/>
            <person name="Aerts A."/>
            <person name="Asiegbu F.O."/>
            <person name="Baker S.E."/>
            <person name="Barry K."/>
            <person name="Bendiksby M."/>
            <person name="Blumentritt M."/>
            <person name="Coutinho P.M."/>
            <person name="Cullen D."/>
            <person name="Cullen D."/>
            <person name="Gathman A."/>
            <person name="Goodell B."/>
            <person name="Henrissat B."/>
            <person name="Ihrmark K."/>
            <person name="Kauserud H."/>
            <person name="Kohler A."/>
            <person name="LaButti K."/>
            <person name="Lapidus A."/>
            <person name="Lavin J.L."/>
            <person name="Lee Y.-H."/>
            <person name="Lindquist E."/>
            <person name="Lilly W."/>
            <person name="Lucas S."/>
            <person name="Morin E."/>
            <person name="Murat C."/>
            <person name="Oguiza J.A."/>
            <person name="Park J."/>
            <person name="Pisabarro A.G."/>
            <person name="Riley R."/>
            <person name="Rosling A."/>
            <person name="Salamov A."/>
            <person name="Schmidt O."/>
            <person name="Schmutz J."/>
            <person name="Skrede I."/>
            <person name="Stenlid J."/>
            <person name="Wiebenga A."/>
            <person name="Xie X."/>
            <person name="Kues U."/>
            <person name="Hibbett D.S."/>
            <person name="Hoffmeister D."/>
            <person name="Hogberg N."/>
            <person name="Martin F."/>
            <person name="Grigoriev I.V."/>
            <person name="Watkinson S.C."/>
        </authorList>
    </citation>
    <scope>NUCLEOTIDE SEQUENCE</scope>
    <source>
        <strain evidence="1">S7.9</strain>
    </source>
</reference>
<dbReference type="KEGG" id="sla:SERLADRAFT_478494"/>
<name>F8P9V7_SERL9</name>
<dbReference type="EMBL" id="GL945442">
    <property type="protein sequence ID" value="EGO19955.1"/>
    <property type="molecule type" value="Genomic_DNA"/>
</dbReference>
<accession>F8P9V7</accession>
<dbReference type="OrthoDB" id="3359639at2759"/>
<dbReference type="AlphaFoldDB" id="F8P9V7"/>
<dbReference type="RefSeq" id="XP_007323390.1">
    <property type="nucleotide sequence ID" value="XM_007323328.1"/>
</dbReference>
<dbReference type="HOGENOM" id="CLU_2905542_0_0_1"/>
<protein>
    <submittedName>
        <fullName evidence="1">Uncharacterized protein</fullName>
    </submittedName>
</protein>
<dbReference type="Proteomes" id="UP000008064">
    <property type="component" value="Unassembled WGS sequence"/>
</dbReference>
<sequence>MSLSWLKRKARLGSLLSSSGDEDEEGLALDRILHGQSVIGKTCMILLAPSSPSIMLIRLVSS</sequence>
<dbReference type="GeneID" id="18821178"/>
<organism>
    <name type="scientific">Serpula lacrymans var. lacrymans (strain S7.9)</name>
    <name type="common">Dry rot fungus</name>
    <dbReference type="NCBI Taxonomy" id="578457"/>
    <lineage>
        <taxon>Eukaryota</taxon>
        <taxon>Fungi</taxon>
        <taxon>Dikarya</taxon>
        <taxon>Basidiomycota</taxon>
        <taxon>Agaricomycotina</taxon>
        <taxon>Agaricomycetes</taxon>
        <taxon>Agaricomycetidae</taxon>
        <taxon>Boletales</taxon>
        <taxon>Coniophorineae</taxon>
        <taxon>Serpulaceae</taxon>
        <taxon>Serpula</taxon>
    </lineage>
</organism>